<organism evidence="2">
    <name type="scientific">Tanacetum cinerariifolium</name>
    <name type="common">Dalmatian daisy</name>
    <name type="synonym">Chrysanthemum cinerariifolium</name>
    <dbReference type="NCBI Taxonomy" id="118510"/>
    <lineage>
        <taxon>Eukaryota</taxon>
        <taxon>Viridiplantae</taxon>
        <taxon>Streptophyta</taxon>
        <taxon>Embryophyta</taxon>
        <taxon>Tracheophyta</taxon>
        <taxon>Spermatophyta</taxon>
        <taxon>Magnoliopsida</taxon>
        <taxon>eudicotyledons</taxon>
        <taxon>Gunneridae</taxon>
        <taxon>Pentapetalae</taxon>
        <taxon>asterids</taxon>
        <taxon>campanulids</taxon>
        <taxon>Asterales</taxon>
        <taxon>Asteraceae</taxon>
        <taxon>Asteroideae</taxon>
        <taxon>Anthemideae</taxon>
        <taxon>Anthemidinae</taxon>
        <taxon>Tanacetum</taxon>
    </lineage>
</organism>
<proteinExistence type="predicted"/>
<feature type="region of interest" description="Disordered" evidence="1">
    <location>
        <begin position="1"/>
        <end position="24"/>
    </location>
</feature>
<comment type="caution">
    <text evidence="2">The sequence shown here is derived from an EMBL/GenBank/DDBJ whole genome shotgun (WGS) entry which is preliminary data.</text>
</comment>
<feature type="non-terminal residue" evidence="2">
    <location>
        <position position="156"/>
    </location>
</feature>
<accession>A0A699UF90</accession>
<feature type="region of interest" description="Disordered" evidence="1">
    <location>
        <begin position="45"/>
        <end position="85"/>
    </location>
</feature>
<dbReference type="AlphaFoldDB" id="A0A699UF90"/>
<feature type="region of interest" description="Disordered" evidence="1">
    <location>
        <begin position="129"/>
        <end position="156"/>
    </location>
</feature>
<feature type="compositionally biased region" description="Basic and acidic residues" evidence="1">
    <location>
        <begin position="1"/>
        <end position="12"/>
    </location>
</feature>
<sequence length="156" mass="17419">MTEKQQGKDNEGKGGAVVQPGFPREPKAYAVEILRVVDLNQSRQNRVGGGQHRAEQQRHGPRHIQQVMGGQAHAQNAGEHHRSCQQVGRMPGFTMQLQAQFDAGVEQREQHRDFSQAFQPVAGVADIQLHQVQAPRADTGAERQTHRRGRDRQPAQ</sequence>
<evidence type="ECO:0000256" key="1">
    <source>
        <dbReference type="SAM" id="MobiDB-lite"/>
    </source>
</evidence>
<reference evidence="2" key="1">
    <citation type="journal article" date="2019" name="Sci. Rep.">
        <title>Draft genome of Tanacetum cinerariifolium, the natural source of mosquito coil.</title>
        <authorList>
            <person name="Yamashiro T."/>
            <person name="Shiraishi A."/>
            <person name="Satake H."/>
            <person name="Nakayama K."/>
        </authorList>
    </citation>
    <scope>NUCLEOTIDE SEQUENCE</scope>
</reference>
<dbReference type="EMBL" id="BKCJ011318747">
    <property type="protein sequence ID" value="GFD19986.1"/>
    <property type="molecule type" value="Genomic_DNA"/>
</dbReference>
<name>A0A699UF90_TANCI</name>
<protein>
    <submittedName>
        <fullName evidence="2">Uncharacterized protein</fullName>
    </submittedName>
</protein>
<evidence type="ECO:0000313" key="2">
    <source>
        <dbReference type="EMBL" id="GFD19986.1"/>
    </source>
</evidence>
<gene>
    <name evidence="2" type="ORF">Tci_891955</name>
</gene>